<dbReference type="KEGG" id="cben:EG339_05085"/>
<proteinExistence type="predicted"/>
<organism evidence="3 4">
    <name type="scientific">Chryseobacterium bernardetii</name>
    <dbReference type="NCBI Taxonomy" id="1241978"/>
    <lineage>
        <taxon>Bacteria</taxon>
        <taxon>Pseudomonadati</taxon>
        <taxon>Bacteroidota</taxon>
        <taxon>Flavobacteriia</taxon>
        <taxon>Flavobacteriales</taxon>
        <taxon>Weeksellaceae</taxon>
        <taxon>Chryseobacterium group</taxon>
        <taxon>Chryseobacterium</taxon>
    </lineage>
</organism>
<evidence type="ECO:0008006" key="5">
    <source>
        <dbReference type="Google" id="ProtNLM"/>
    </source>
</evidence>
<sequence length="104" mass="11142">MKKLLFTGLLGLGLLLPANISASANSTVSAKELFKKPGKGKTKTSRKSKSKRSSYSSPSYYSSSGSKGCTYNGNQLYVGSRGGCYYYSGNSKQYVDRSYCAGCN</sequence>
<keyword evidence="2" id="KW-0732">Signal</keyword>
<dbReference type="EMBL" id="CP033932">
    <property type="protein sequence ID" value="AZB24034.1"/>
    <property type="molecule type" value="Genomic_DNA"/>
</dbReference>
<evidence type="ECO:0000313" key="4">
    <source>
        <dbReference type="Proteomes" id="UP000271193"/>
    </source>
</evidence>
<feature type="compositionally biased region" description="Low complexity" evidence="1">
    <location>
        <begin position="53"/>
        <end position="67"/>
    </location>
</feature>
<keyword evidence="4" id="KW-1185">Reference proteome</keyword>
<feature type="signal peptide" evidence="2">
    <location>
        <begin position="1"/>
        <end position="24"/>
    </location>
</feature>
<evidence type="ECO:0000256" key="2">
    <source>
        <dbReference type="SAM" id="SignalP"/>
    </source>
</evidence>
<feature type="chain" id="PRO_5017954983" description="PBCV-specific basic adaptor domain-containing protein" evidence="2">
    <location>
        <begin position="25"/>
        <end position="104"/>
    </location>
</feature>
<protein>
    <recommendedName>
        <fullName evidence="5">PBCV-specific basic adaptor domain-containing protein</fullName>
    </recommendedName>
</protein>
<evidence type="ECO:0000256" key="1">
    <source>
        <dbReference type="SAM" id="MobiDB-lite"/>
    </source>
</evidence>
<accession>A0A3G6TCQ7</accession>
<dbReference type="AlphaFoldDB" id="A0A3G6TCQ7"/>
<feature type="region of interest" description="Disordered" evidence="1">
    <location>
        <begin position="35"/>
        <end position="67"/>
    </location>
</feature>
<reference evidence="4" key="1">
    <citation type="submission" date="2018-11" db="EMBL/GenBank/DDBJ databases">
        <title>Proposal to divide the Flavobacteriaceae and reorganize its genera based on Amino Acid Identity values calculated from whole genome sequences.</title>
        <authorList>
            <person name="Nicholson A.C."/>
            <person name="Gulvik C.A."/>
            <person name="Whitney A.M."/>
            <person name="Humrighouse B.W."/>
            <person name="Bell M."/>
            <person name="Holmes B."/>
            <person name="Steigerwalt A.G."/>
            <person name="Villarma A."/>
            <person name="Sheth M."/>
            <person name="Batra D."/>
            <person name="Pryor J."/>
            <person name="Bernardet J.-F."/>
            <person name="Hugo C."/>
            <person name="Kampfer P."/>
            <person name="Newman J."/>
            <person name="McQuiston J.R."/>
        </authorList>
    </citation>
    <scope>NUCLEOTIDE SEQUENCE [LARGE SCALE GENOMIC DNA]</scope>
    <source>
        <strain evidence="4">G0229</strain>
    </source>
</reference>
<feature type="compositionally biased region" description="Basic residues" evidence="1">
    <location>
        <begin position="36"/>
        <end position="52"/>
    </location>
</feature>
<evidence type="ECO:0000313" key="3">
    <source>
        <dbReference type="EMBL" id="AZB24034.1"/>
    </source>
</evidence>
<dbReference type="RefSeq" id="WP_123869145.1">
    <property type="nucleotide sequence ID" value="NZ_CP033932.1"/>
</dbReference>
<gene>
    <name evidence="3" type="ORF">EG339_05085</name>
</gene>
<dbReference type="Proteomes" id="UP000271193">
    <property type="component" value="Chromosome"/>
</dbReference>
<dbReference type="GeneID" id="99064181"/>
<name>A0A3G6TCQ7_9FLAO</name>